<dbReference type="EMBL" id="BGPR01003847">
    <property type="protein sequence ID" value="GBM93091.1"/>
    <property type="molecule type" value="Genomic_DNA"/>
</dbReference>
<dbReference type="Proteomes" id="UP000499080">
    <property type="component" value="Unassembled WGS sequence"/>
</dbReference>
<name>A0A4Y2JRQ8_ARAVE</name>
<dbReference type="Gene3D" id="3.30.420.10">
    <property type="entry name" value="Ribonuclease H-like superfamily/Ribonuclease H"/>
    <property type="match status" value="1"/>
</dbReference>
<dbReference type="OrthoDB" id="6437659at2759"/>
<dbReference type="InterPro" id="IPR036397">
    <property type="entry name" value="RNaseH_sf"/>
</dbReference>
<dbReference type="InterPro" id="IPR002156">
    <property type="entry name" value="RNaseH_domain"/>
</dbReference>
<dbReference type="AlphaFoldDB" id="A0A4Y2JRQ8"/>
<dbReference type="SUPFAM" id="SSF53098">
    <property type="entry name" value="Ribonuclease H-like"/>
    <property type="match status" value="1"/>
</dbReference>
<keyword evidence="3" id="KW-1185">Reference proteome</keyword>
<sequence>MSFQNNPNIEVGWVKAHIGIAGNETAYQLAKKAANEGPKFEIPAPKSFLKKLFKTALLQRWETDWDEGETRRLIRNIIPKVSDIPSPWTTEVIQFATGHGPFPCFLKRFNLYHTNRCACGELGDNALCY</sequence>
<proteinExistence type="predicted"/>
<dbReference type="InterPro" id="IPR012337">
    <property type="entry name" value="RNaseH-like_sf"/>
</dbReference>
<dbReference type="GO" id="GO:0003676">
    <property type="term" value="F:nucleic acid binding"/>
    <property type="evidence" value="ECO:0007669"/>
    <property type="project" value="InterPro"/>
</dbReference>
<reference evidence="2 3" key="1">
    <citation type="journal article" date="2019" name="Sci. Rep.">
        <title>Orb-weaving spider Araneus ventricosus genome elucidates the spidroin gene catalogue.</title>
        <authorList>
            <person name="Kono N."/>
            <person name="Nakamura H."/>
            <person name="Ohtoshi R."/>
            <person name="Moran D.A.P."/>
            <person name="Shinohara A."/>
            <person name="Yoshida Y."/>
            <person name="Fujiwara M."/>
            <person name="Mori M."/>
            <person name="Tomita M."/>
            <person name="Arakawa K."/>
        </authorList>
    </citation>
    <scope>NUCLEOTIDE SEQUENCE [LARGE SCALE GENOMIC DNA]</scope>
</reference>
<comment type="caution">
    <text evidence="2">The sequence shown here is derived from an EMBL/GenBank/DDBJ whole genome shotgun (WGS) entry which is preliminary data.</text>
</comment>
<organism evidence="2 3">
    <name type="scientific">Araneus ventricosus</name>
    <name type="common">Orbweaver spider</name>
    <name type="synonym">Epeira ventricosa</name>
    <dbReference type="NCBI Taxonomy" id="182803"/>
    <lineage>
        <taxon>Eukaryota</taxon>
        <taxon>Metazoa</taxon>
        <taxon>Ecdysozoa</taxon>
        <taxon>Arthropoda</taxon>
        <taxon>Chelicerata</taxon>
        <taxon>Arachnida</taxon>
        <taxon>Araneae</taxon>
        <taxon>Araneomorphae</taxon>
        <taxon>Entelegynae</taxon>
        <taxon>Araneoidea</taxon>
        <taxon>Araneidae</taxon>
        <taxon>Araneus</taxon>
    </lineage>
</organism>
<evidence type="ECO:0000313" key="2">
    <source>
        <dbReference type="EMBL" id="GBM93091.1"/>
    </source>
</evidence>
<evidence type="ECO:0000259" key="1">
    <source>
        <dbReference type="PROSITE" id="PS50879"/>
    </source>
</evidence>
<protein>
    <recommendedName>
        <fullName evidence="1">RNase H type-1 domain-containing protein</fullName>
    </recommendedName>
</protein>
<accession>A0A4Y2JRQ8</accession>
<gene>
    <name evidence="2" type="ORF">AVEN_204588_1</name>
</gene>
<feature type="domain" description="RNase H type-1" evidence="1">
    <location>
        <begin position="1"/>
        <end position="35"/>
    </location>
</feature>
<dbReference type="GO" id="GO:0004523">
    <property type="term" value="F:RNA-DNA hybrid ribonuclease activity"/>
    <property type="evidence" value="ECO:0007669"/>
    <property type="project" value="InterPro"/>
</dbReference>
<dbReference type="PROSITE" id="PS50879">
    <property type="entry name" value="RNASE_H_1"/>
    <property type="match status" value="1"/>
</dbReference>
<evidence type="ECO:0000313" key="3">
    <source>
        <dbReference type="Proteomes" id="UP000499080"/>
    </source>
</evidence>